<evidence type="ECO:0000313" key="4">
    <source>
        <dbReference type="Proteomes" id="UP000011863"/>
    </source>
</evidence>
<feature type="transmembrane region" description="Helical" evidence="2">
    <location>
        <begin position="197"/>
        <end position="216"/>
    </location>
</feature>
<dbReference type="KEGG" id="aym:YM304_28500"/>
<reference evidence="3 4" key="1">
    <citation type="journal article" date="2013" name="Int. J. Syst. Evol. Microbiol.">
        <title>Ilumatobacter nonamiense sp. nov. and Ilumatobacter coccineum sp. nov., isolated from seashore sand.</title>
        <authorList>
            <person name="Matsumoto A."/>
            <person name="Kasai H."/>
            <person name="Matsuo Y."/>
            <person name="Shizuri Y."/>
            <person name="Ichikawa N."/>
            <person name="Fujita N."/>
            <person name="Omura S."/>
            <person name="Takahashi Y."/>
        </authorList>
    </citation>
    <scope>NUCLEOTIDE SEQUENCE [LARGE SCALE GENOMIC DNA]</scope>
    <source>
        <strain evidence="4">NBRC 103263 / KCTC 29153 / YM16-304</strain>
    </source>
</reference>
<feature type="transmembrane region" description="Helical" evidence="2">
    <location>
        <begin position="879"/>
        <end position="895"/>
    </location>
</feature>
<proteinExistence type="predicted"/>
<evidence type="ECO:0008006" key="5">
    <source>
        <dbReference type="Google" id="ProtNLM"/>
    </source>
</evidence>
<keyword evidence="2" id="KW-0812">Transmembrane</keyword>
<keyword evidence="2" id="KW-1133">Transmembrane helix</keyword>
<feature type="transmembrane region" description="Helical" evidence="2">
    <location>
        <begin position="495"/>
        <end position="516"/>
    </location>
</feature>
<feature type="compositionally biased region" description="Acidic residues" evidence="1">
    <location>
        <begin position="48"/>
        <end position="71"/>
    </location>
</feature>
<keyword evidence="4" id="KW-1185">Reference proteome</keyword>
<dbReference type="Proteomes" id="UP000011863">
    <property type="component" value="Chromosome"/>
</dbReference>
<feature type="transmembrane region" description="Helical" evidence="2">
    <location>
        <begin position="120"/>
        <end position="143"/>
    </location>
</feature>
<organism evidence="3 4">
    <name type="scientific">Ilumatobacter coccineus (strain NBRC 103263 / KCTC 29153 / YM16-304)</name>
    <dbReference type="NCBI Taxonomy" id="1313172"/>
    <lineage>
        <taxon>Bacteria</taxon>
        <taxon>Bacillati</taxon>
        <taxon>Actinomycetota</taxon>
        <taxon>Acidimicrobiia</taxon>
        <taxon>Acidimicrobiales</taxon>
        <taxon>Ilumatobacteraceae</taxon>
        <taxon>Ilumatobacter</taxon>
    </lineage>
</organism>
<feature type="transmembrane region" description="Helical" evidence="2">
    <location>
        <begin position="393"/>
        <end position="415"/>
    </location>
</feature>
<keyword evidence="2" id="KW-0472">Membrane</keyword>
<feature type="transmembrane region" description="Helical" evidence="2">
    <location>
        <begin position="461"/>
        <end position="483"/>
    </location>
</feature>
<evidence type="ECO:0000313" key="3">
    <source>
        <dbReference type="EMBL" id="BAN03164.1"/>
    </source>
</evidence>
<feature type="compositionally biased region" description="Acidic residues" evidence="1">
    <location>
        <begin position="985"/>
        <end position="1002"/>
    </location>
</feature>
<feature type="transmembrane region" description="Helical" evidence="2">
    <location>
        <begin position="309"/>
        <end position="339"/>
    </location>
</feature>
<dbReference type="EMBL" id="AP012057">
    <property type="protein sequence ID" value="BAN03164.1"/>
    <property type="molecule type" value="Genomic_DNA"/>
</dbReference>
<evidence type="ECO:0000256" key="1">
    <source>
        <dbReference type="SAM" id="MobiDB-lite"/>
    </source>
</evidence>
<gene>
    <name evidence="3" type="ORF">YM304_28500</name>
</gene>
<feature type="region of interest" description="Disordered" evidence="1">
    <location>
        <begin position="1"/>
        <end position="81"/>
    </location>
</feature>
<protein>
    <recommendedName>
        <fullName evidence="5">Membrane protein 6-pyruvoyl-tetrahydropterin synthase-related domain-containing protein</fullName>
    </recommendedName>
</protein>
<feature type="region of interest" description="Disordered" evidence="1">
    <location>
        <begin position="937"/>
        <end position="1002"/>
    </location>
</feature>
<name>A0A6C7E5Z1_ILUCY</name>
<dbReference type="AlphaFoldDB" id="A0A6C7E5Z1"/>
<feature type="transmembrane region" description="Helical" evidence="2">
    <location>
        <begin position="422"/>
        <end position="441"/>
    </location>
</feature>
<sequence length="1002" mass="109311">MGACEWAEPMTDDPRDGDAVDDDSLDWFDREYADTIAGQGGSAGSEHDGDEAVEDVDVADADADGDGATTEDADRVASDGAAESVEVVGAPTRSWGDRALTRLVRRPVAWWNAPWTNERVARVVVTSTALVATTVIMMMVVHFNPLSPSRDLIFDDTTPTGGDMGAHVWAPAFLRDHLLPNGQISGWTMDWYGGLPLYRFYMVIPALLIVAFDVILPYGVAFKLVAMSGLVLFPLACWSFGRLAAFRHPIPELFAFGGMCFLLDESFEIYGGNVKSTMAGEYSFSIALTLAMFGLGLLANGLRTGKYRVWAAVVLSLAAVSHGIVLIFVAVAALLICLVWIDRTRLVYAVTTGLTMILLSAWWVGPFLLGHEFMTDMKYGFRPNSATDSFWDMYFPLTPALDILITSLAVIGFGAMIMRRQLTGTALGLICVAAAVGVWVARDSLPVIGLLWNPRLLPFFYLARYLLMVIGALELVTWVINAGRARLANRSLDEYESVGAFAVIGLSILLVFGWMYEVLPFDGTRTETNSSGEEVSVYAWGPLRKTPTAGRAVADGWTRYNWTGYEGRPSYAAYNDVVTTMDEIGDDRGCGRALWENNGSNSEYGTTMALMLLPHWTDGCIGSMEGLFFEATASTNYHFITAAAVSESSSNPVRQLRYTNNDAELGVRHMRDLGVRYLMVRTDPAKAEAALADGLEFVTTSGTWDIYEVQDSNIVEPLAVEPVVVDHADGIERFNPGDDRERNLELGTSWFQNRDDWPAVPVDEGPDDWQRVTAEIVEAERVEPFDDQRRKVDYVEPTEPIDPAILPTITVSDVVIEQQSLHFTVDQIGVPVMVKVSYFPNWQVEGADGPYRAGANHMVVVPTSTEVTMSYDSRAALDWFFYLLTAVGIGLCFLWRRRGDVVHAGLVPSARVAETSAPASVDGDEFVVVGGAHAEAEADASVGAEPVHETDPGGVDAAGDDSGHHDVAAITTMEPTGEVDRPLDADLDADFDAEPDGGEPER</sequence>
<feature type="transmembrane region" description="Helical" evidence="2">
    <location>
        <begin position="346"/>
        <end position="365"/>
    </location>
</feature>
<accession>A0A6C7E5Z1</accession>
<feature type="transmembrane region" description="Helical" evidence="2">
    <location>
        <begin position="282"/>
        <end position="303"/>
    </location>
</feature>
<evidence type="ECO:0000256" key="2">
    <source>
        <dbReference type="SAM" id="Phobius"/>
    </source>
</evidence>